<feature type="binding site" evidence="11">
    <location>
        <position position="233"/>
    </location>
    <ligand>
        <name>FMN</name>
        <dbReference type="ChEBI" id="CHEBI:58210"/>
    </ligand>
</feature>
<dbReference type="OrthoDB" id="9795032at2"/>
<dbReference type="KEGG" id="dtm:BJL86_0266"/>
<protein>
    <recommendedName>
        <fullName evidence="11">Isopentenyl-diphosphate delta-isomerase</fullName>
        <shortName evidence="11">IPP isomerase</shortName>
        <ecNumber evidence="11">5.3.3.2</ecNumber>
    </recommendedName>
    <alternativeName>
        <fullName evidence="11">Isopentenyl diphosphate:dimethylallyl diphosphate isomerase</fullName>
    </alternativeName>
    <alternativeName>
        <fullName evidence="11">Isopentenyl pyrophosphate isomerase</fullName>
    </alternativeName>
    <alternativeName>
        <fullName evidence="11">Type 2 isopentenyl diphosphate isomerase</fullName>
        <shortName evidence="11">IDI-2</shortName>
    </alternativeName>
</protein>
<evidence type="ECO:0000256" key="7">
    <source>
        <dbReference type="ARBA" id="ARBA00022857"/>
    </source>
</evidence>
<evidence type="ECO:0000256" key="11">
    <source>
        <dbReference type="HAMAP-Rule" id="MF_00354"/>
    </source>
</evidence>
<dbReference type="STRING" id="499555.BJL86_0266"/>
<dbReference type="PIRSF" id="PIRSF003314">
    <property type="entry name" value="IPP_isomerase"/>
    <property type="match status" value="1"/>
</dbReference>
<dbReference type="GO" id="GO:0070402">
    <property type="term" value="F:NADPH binding"/>
    <property type="evidence" value="ECO:0007669"/>
    <property type="project" value="UniProtKB-UniRule"/>
</dbReference>
<evidence type="ECO:0000256" key="12">
    <source>
        <dbReference type="SAM" id="MobiDB-lite"/>
    </source>
</evidence>
<sequence length="379" mass="39733">MADQHSGKHQVDGPEPRRERKDDHLRLAAEQWTGPGAGGARRNEFDDLEFVHDALGGVSTSDVNLAARVGEWTWATPFYINGMTGGTDRSTEINTQLAIAARETGLTMACGSMSIALEDEEAARGFAVLRRENPDGFLLANIGAGRSADDAARVVDLISADALQLHVNAVQETVMPEGSRDFSTWLSGVAEIVRRSEVPVVVKEVGFGLSRRALARLAEVGVEIADVGGRGGTDFLAIENARRSARDYAFLTGFGQSAAACLLDAGVAGAATGVESARPATILASGGVRNPLDVAKALALGASAVGVAGVFLDAILEGGEDALSDVIKRWQAQLRELCGLLGAADIGALRDADVLVRGRLREHCELRGVDAAALARRSG</sequence>
<keyword evidence="15" id="KW-1185">Reference proteome</keyword>
<comment type="subunit">
    <text evidence="10 11">Homooctamer. Dimer of tetramers.</text>
</comment>
<evidence type="ECO:0000256" key="3">
    <source>
        <dbReference type="ARBA" id="ARBA00022630"/>
    </source>
</evidence>
<evidence type="ECO:0000256" key="9">
    <source>
        <dbReference type="ARBA" id="ARBA00023235"/>
    </source>
</evidence>
<accession>A0A173LIG5</accession>
<comment type="cofactor">
    <cofactor evidence="1 11">
        <name>FMN</name>
        <dbReference type="ChEBI" id="CHEBI:58210"/>
    </cofactor>
</comment>
<keyword evidence="7 11" id="KW-0521">NADP</keyword>
<dbReference type="PANTHER" id="PTHR43665">
    <property type="entry name" value="ISOPENTENYL-DIPHOSPHATE DELTA-ISOMERASE"/>
    <property type="match status" value="1"/>
</dbReference>
<dbReference type="GO" id="GO:0016491">
    <property type="term" value="F:oxidoreductase activity"/>
    <property type="evidence" value="ECO:0007669"/>
    <property type="project" value="InterPro"/>
</dbReference>
<evidence type="ECO:0000256" key="1">
    <source>
        <dbReference type="ARBA" id="ARBA00001917"/>
    </source>
</evidence>
<evidence type="ECO:0000313" key="15">
    <source>
        <dbReference type="Proteomes" id="UP000186104"/>
    </source>
</evidence>
<dbReference type="GO" id="GO:0000287">
    <property type="term" value="F:magnesium ion binding"/>
    <property type="evidence" value="ECO:0007669"/>
    <property type="project" value="UniProtKB-UniRule"/>
</dbReference>
<dbReference type="Pfam" id="PF01070">
    <property type="entry name" value="FMN_dh"/>
    <property type="match status" value="1"/>
</dbReference>
<proteinExistence type="inferred from homology"/>
<dbReference type="HAMAP" id="MF_00354">
    <property type="entry name" value="Idi_2"/>
    <property type="match status" value="1"/>
</dbReference>
<comment type="caution">
    <text evidence="11">Lacks conserved residue(s) required for the propagation of feature annotation.</text>
</comment>
<dbReference type="Proteomes" id="UP000186104">
    <property type="component" value="Chromosome"/>
</dbReference>
<feature type="region of interest" description="Disordered" evidence="12">
    <location>
        <begin position="1"/>
        <end position="23"/>
    </location>
</feature>
<comment type="function">
    <text evidence="11">Involved in the biosynthesis of isoprenoids. Catalyzes the 1,3-allylic rearrangement of the homoallylic substrate isopentenyl (IPP) to its allylic isomer, dimethylallyl diphosphate (DMAPP).</text>
</comment>
<dbReference type="InterPro" id="IPR000262">
    <property type="entry name" value="FMN-dep_DH"/>
</dbReference>
<dbReference type="InterPro" id="IPR013785">
    <property type="entry name" value="Aldolase_TIM"/>
</dbReference>
<feature type="binding site" evidence="11">
    <location>
        <begin position="82"/>
        <end position="84"/>
    </location>
    <ligand>
        <name>FMN</name>
        <dbReference type="ChEBI" id="CHEBI:58210"/>
    </ligand>
</feature>
<evidence type="ECO:0000256" key="5">
    <source>
        <dbReference type="ARBA" id="ARBA00022723"/>
    </source>
</evidence>
<evidence type="ECO:0000256" key="8">
    <source>
        <dbReference type="ARBA" id="ARBA00023229"/>
    </source>
</evidence>
<evidence type="ECO:0000256" key="10">
    <source>
        <dbReference type="ARBA" id="ARBA00025810"/>
    </source>
</evidence>
<dbReference type="EC" id="5.3.3.2" evidence="11"/>
<comment type="similarity">
    <text evidence="11">Belongs to the IPP isomerase type 2 family.</text>
</comment>
<evidence type="ECO:0000313" key="14">
    <source>
        <dbReference type="EMBL" id="ANI91077.1"/>
    </source>
</evidence>
<keyword evidence="4 11" id="KW-0288">FMN</keyword>
<comment type="catalytic activity">
    <reaction evidence="11">
        <text>isopentenyl diphosphate = dimethylallyl diphosphate</text>
        <dbReference type="Rhea" id="RHEA:23284"/>
        <dbReference type="ChEBI" id="CHEBI:57623"/>
        <dbReference type="ChEBI" id="CHEBI:128769"/>
        <dbReference type="EC" id="5.3.3.2"/>
    </reaction>
</comment>
<dbReference type="AlphaFoldDB" id="A0A173LIG5"/>
<dbReference type="GO" id="GO:0010181">
    <property type="term" value="F:FMN binding"/>
    <property type="evidence" value="ECO:0007669"/>
    <property type="project" value="UniProtKB-UniRule"/>
</dbReference>
<gene>
    <name evidence="11" type="primary">fni</name>
    <name evidence="14" type="ORF">BJL86_0266</name>
</gene>
<dbReference type="SMART" id="SM01240">
    <property type="entry name" value="IMPDH"/>
    <property type="match status" value="1"/>
</dbReference>
<comment type="subcellular location">
    <subcellularLocation>
        <location evidence="11">Cytoplasm</location>
    </subcellularLocation>
</comment>
<feature type="domain" description="FMN-dependent dehydrogenase" evidence="13">
    <location>
        <begin position="174"/>
        <end position="351"/>
    </location>
</feature>
<feature type="binding site" evidence="11">
    <location>
        <position position="171"/>
    </location>
    <ligand>
        <name>substrate</name>
    </ligand>
</feature>
<dbReference type="GO" id="GO:0004452">
    <property type="term" value="F:isopentenyl-diphosphate delta-isomerase activity"/>
    <property type="evidence" value="ECO:0007669"/>
    <property type="project" value="UniProtKB-UniRule"/>
</dbReference>
<dbReference type="RefSeq" id="WP_075844768.1">
    <property type="nucleotide sequence ID" value="NZ_CP015961.1"/>
</dbReference>
<keyword evidence="3 11" id="KW-0285">Flavoprotein</keyword>
<evidence type="ECO:0000256" key="6">
    <source>
        <dbReference type="ARBA" id="ARBA00022842"/>
    </source>
</evidence>
<dbReference type="InterPro" id="IPR011179">
    <property type="entry name" value="IPdP_isomerase"/>
</dbReference>
<dbReference type="Gene3D" id="3.20.20.70">
    <property type="entry name" value="Aldolase class I"/>
    <property type="match status" value="1"/>
</dbReference>
<dbReference type="GO" id="GO:0008299">
    <property type="term" value="P:isoprenoid biosynthetic process"/>
    <property type="evidence" value="ECO:0007669"/>
    <property type="project" value="UniProtKB-UniRule"/>
</dbReference>
<dbReference type="EMBL" id="CP015961">
    <property type="protein sequence ID" value="ANI91077.1"/>
    <property type="molecule type" value="Genomic_DNA"/>
</dbReference>
<feature type="binding site" evidence="11">
    <location>
        <begin position="287"/>
        <end position="289"/>
    </location>
    <ligand>
        <name>FMN</name>
        <dbReference type="ChEBI" id="CHEBI:58210"/>
    </ligand>
</feature>
<comment type="cofactor">
    <cofactor evidence="11">
        <name>Mg(2+)</name>
        <dbReference type="ChEBI" id="CHEBI:18420"/>
    </cofactor>
</comment>
<name>A0A173LIG5_9ACTN</name>
<organism evidence="14 15">
    <name type="scientific">Dietzia timorensis</name>
    <dbReference type="NCBI Taxonomy" id="499555"/>
    <lineage>
        <taxon>Bacteria</taxon>
        <taxon>Bacillati</taxon>
        <taxon>Actinomycetota</taxon>
        <taxon>Actinomycetes</taxon>
        <taxon>Mycobacteriales</taxon>
        <taxon>Dietziaceae</taxon>
        <taxon>Dietzia</taxon>
    </lineage>
</organism>
<evidence type="ECO:0000256" key="4">
    <source>
        <dbReference type="ARBA" id="ARBA00022643"/>
    </source>
</evidence>
<evidence type="ECO:0000259" key="13">
    <source>
        <dbReference type="Pfam" id="PF01070"/>
    </source>
</evidence>
<dbReference type="GO" id="GO:0005737">
    <property type="term" value="C:cytoplasm"/>
    <property type="evidence" value="ECO:0007669"/>
    <property type="project" value="UniProtKB-SubCell"/>
</dbReference>
<dbReference type="PANTHER" id="PTHR43665:SF1">
    <property type="entry name" value="ISOPENTENYL-DIPHOSPHATE DELTA-ISOMERASE"/>
    <property type="match status" value="1"/>
</dbReference>
<evidence type="ECO:0000256" key="2">
    <source>
        <dbReference type="ARBA" id="ARBA00022490"/>
    </source>
</evidence>
<keyword evidence="6 11" id="KW-0460">Magnesium</keyword>
<comment type="cofactor">
    <cofactor evidence="11">
        <name>NADPH</name>
        <dbReference type="ChEBI" id="CHEBI:57783"/>
    </cofactor>
</comment>
<dbReference type="CDD" id="cd02811">
    <property type="entry name" value="IDI-2_FMN"/>
    <property type="match status" value="1"/>
</dbReference>
<dbReference type="SUPFAM" id="SSF51395">
    <property type="entry name" value="FMN-linked oxidoreductases"/>
    <property type="match status" value="1"/>
</dbReference>
<feature type="binding site" evidence="11">
    <location>
        <begin position="20"/>
        <end position="21"/>
    </location>
    <ligand>
        <name>substrate</name>
    </ligand>
</feature>
<feature type="binding site" evidence="11">
    <location>
        <position position="172"/>
    </location>
    <ligand>
        <name>Mg(2+)</name>
        <dbReference type="ChEBI" id="CHEBI:18420"/>
    </ligand>
</feature>
<feature type="binding site" evidence="11">
    <location>
        <position position="112"/>
    </location>
    <ligand>
        <name>FMN</name>
        <dbReference type="ChEBI" id="CHEBI:58210"/>
    </ligand>
</feature>
<feature type="binding site" evidence="11">
    <location>
        <position position="141"/>
    </location>
    <ligand>
        <name>FMN</name>
        <dbReference type="ChEBI" id="CHEBI:58210"/>
    </ligand>
</feature>
<dbReference type="NCBIfam" id="TIGR02151">
    <property type="entry name" value="IPP_isom_2"/>
    <property type="match status" value="1"/>
</dbReference>
<keyword evidence="8 11" id="KW-0414">Isoprene biosynthesis</keyword>
<reference evidence="14 15" key="1">
    <citation type="submission" date="2016-06" db="EMBL/GenBank/DDBJ databases">
        <title>Complete genome sequence of a saline-alkali tolerant type strain Dietzia timorensis ID05-A0528T.</title>
        <authorList>
            <person name="Wu X."/>
        </authorList>
    </citation>
    <scope>NUCLEOTIDE SEQUENCE [LARGE SCALE GENOMIC DNA]</scope>
    <source>
        <strain evidence="14 15">ID05-A0528</strain>
    </source>
</reference>
<feature type="binding site" evidence="11">
    <location>
        <position position="203"/>
    </location>
    <ligand>
        <name>FMN</name>
        <dbReference type="ChEBI" id="CHEBI:58210"/>
    </ligand>
</feature>
<keyword evidence="9 11" id="KW-0413">Isomerase</keyword>
<keyword evidence="2 11" id="KW-0963">Cytoplasm</keyword>
<feature type="binding site" evidence="11">
    <location>
        <begin position="308"/>
        <end position="309"/>
    </location>
    <ligand>
        <name>FMN</name>
        <dbReference type="ChEBI" id="CHEBI:58210"/>
    </ligand>
</feature>
<keyword evidence="5 11" id="KW-0479">Metal-binding</keyword>